<protein>
    <submittedName>
        <fullName evidence="1">Putative Bacterial type II secretion system pr</fullName>
    </submittedName>
</protein>
<organism evidence="1 2">
    <name type="scientific">Prochlorococcus marinus str. PAC1</name>
    <dbReference type="NCBI Taxonomy" id="59924"/>
    <lineage>
        <taxon>Bacteria</taxon>
        <taxon>Bacillati</taxon>
        <taxon>Cyanobacteriota</taxon>
        <taxon>Cyanophyceae</taxon>
        <taxon>Synechococcales</taxon>
        <taxon>Prochlorococcaceae</taxon>
        <taxon>Prochlorococcus</taxon>
    </lineage>
</organism>
<evidence type="ECO:0000313" key="2">
    <source>
        <dbReference type="Proteomes" id="UP000030392"/>
    </source>
</evidence>
<dbReference type="AlphaFoldDB" id="A0A0A2C2X6"/>
<dbReference type="Pfam" id="PF20191">
    <property type="entry name" value="DUF6554"/>
    <property type="match status" value="1"/>
</dbReference>
<comment type="caution">
    <text evidence="1">The sequence shown here is derived from an EMBL/GenBank/DDBJ whole genome shotgun (WGS) entry which is preliminary data.</text>
</comment>
<gene>
    <name evidence="1" type="ORF">EV03_1169</name>
</gene>
<name>A0A0A2C2X6_PROMR</name>
<evidence type="ECO:0000313" key="1">
    <source>
        <dbReference type="EMBL" id="KGG20668.1"/>
    </source>
</evidence>
<dbReference type="EMBL" id="JNAX01000011">
    <property type="protein sequence ID" value="KGG20668.1"/>
    <property type="molecule type" value="Genomic_DNA"/>
</dbReference>
<reference evidence="2" key="1">
    <citation type="journal article" date="2014" name="Sci. Data">
        <title>Genomes of diverse isolates of the marine cyanobacterium Prochlorococcus.</title>
        <authorList>
            <person name="Biller S."/>
            <person name="Berube P."/>
            <person name="Thompson J."/>
            <person name="Kelly L."/>
            <person name="Roggensack S."/>
            <person name="Awad L."/>
            <person name="Roache-Johnson K."/>
            <person name="Ding H."/>
            <person name="Giovannoni S.J."/>
            <person name="Moore L.R."/>
            <person name="Chisholm S.W."/>
        </authorList>
    </citation>
    <scope>NUCLEOTIDE SEQUENCE [LARGE SCALE GENOMIC DNA]</scope>
    <source>
        <strain evidence="2">PAC1</strain>
    </source>
</reference>
<dbReference type="RefSeq" id="WP_036906106.1">
    <property type="nucleotide sequence ID" value="NZ_CP138967.1"/>
</dbReference>
<accession>A0A0A2C2X6</accession>
<dbReference type="Proteomes" id="UP000030392">
    <property type="component" value="Unassembled WGS sequence"/>
</dbReference>
<sequence>MSLGIKRNLLPISIICLVCGSSLGLRINAAVTNGADIYCFMRNGGNTHEPSWQAAYEFIKNKKQGLFKTSPKQAASLIVEEVVQNPTKYEDCINYLGDLYTGESSSIGVNNDKDLTSEVTSTIDSAEKTPKGKYVDRYSY</sequence>
<proteinExistence type="predicted"/>
<dbReference type="InterPro" id="IPR046684">
    <property type="entry name" value="DUF6554"/>
</dbReference>